<accession>A0A1S2LJQ9</accession>
<keyword evidence="3" id="KW-0808">Transferase</keyword>
<comment type="similarity">
    <text evidence="1">Belongs to the glycosyltransferase 2 family.</text>
</comment>
<protein>
    <submittedName>
        <fullName evidence="3">Glycosyl transferase</fullName>
    </submittedName>
</protein>
<reference evidence="3 4" key="1">
    <citation type="submission" date="2016-10" db="EMBL/GenBank/DDBJ databases">
        <title>Draft genome sequences of four alkaliphilic bacteria belonging to the Anaerobacillus genus.</title>
        <authorList>
            <person name="Bassil N.M."/>
            <person name="Lloyd J.R."/>
        </authorList>
    </citation>
    <scope>NUCLEOTIDE SEQUENCE [LARGE SCALE GENOMIC DNA]</scope>
    <source>
        <strain evidence="3 4">DSM 18345</strain>
    </source>
</reference>
<dbReference type="PANTHER" id="PTHR22916">
    <property type="entry name" value="GLYCOSYLTRANSFERASE"/>
    <property type="match status" value="1"/>
</dbReference>
<gene>
    <name evidence="3" type="ORF">BKP37_14770</name>
</gene>
<evidence type="ECO:0000259" key="2">
    <source>
        <dbReference type="Pfam" id="PF00535"/>
    </source>
</evidence>
<evidence type="ECO:0000313" key="3">
    <source>
        <dbReference type="EMBL" id="OIJ11705.1"/>
    </source>
</evidence>
<dbReference type="Proteomes" id="UP000179524">
    <property type="component" value="Unassembled WGS sequence"/>
</dbReference>
<evidence type="ECO:0000256" key="1">
    <source>
        <dbReference type="ARBA" id="ARBA00006739"/>
    </source>
</evidence>
<dbReference type="Pfam" id="PF00535">
    <property type="entry name" value="Glycos_transf_2"/>
    <property type="match status" value="1"/>
</dbReference>
<dbReference type="Gene3D" id="3.90.550.10">
    <property type="entry name" value="Spore Coat Polysaccharide Biosynthesis Protein SpsA, Chain A"/>
    <property type="match status" value="1"/>
</dbReference>
<proteinExistence type="inferred from homology"/>
<name>A0A1S2LJQ9_9BACI</name>
<keyword evidence="4" id="KW-1185">Reference proteome</keyword>
<dbReference type="InterPro" id="IPR001173">
    <property type="entry name" value="Glyco_trans_2-like"/>
</dbReference>
<dbReference type="CDD" id="cd00761">
    <property type="entry name" value="Glyco_tranf_GTA_type"/>
    <property type="match status" value="1"/>
</dbReference>
<dbReference type="InterPro" id="IPR029044">
    <property type="entry name" value="Nucleotide-diphossugar_trans"/>
</dbReference>
<feature type="domain" description="Glycosyltransferase 2-like" evidence="2">
    <location>
        <begin position="11"/>
        <end position="139"/>
    </location>
</feature>
<dbReference type="SUPFAM" id="SSF53448">
    <property type="entry name" value="Nucleotide-diphospho-sugar transferases"/>
    <property type="match status" value="1"/>
</dbReference>
<dbReference type="FunFam" id="3.90.550.10:FF:000130">
    <property type="entry name" value="Family 2 glycosyl transferase"/>
    <property type="match status" value="1"/>
</dbReference>
<dbReference type="GO" id="GO:0016758">
    <property type="term" value="F:hexosyltransferase activity"/>
    <property type="evidence" value="ECO:0007669"/>
    <property type="project" value="UniProtKB-ARBA"/>
</dbReference>
<dbReference type="AlphaFoldDB" id="A0A1S2LJQ9"/>
<organism evidence="3 4">
    <name type="scientific">Anaerobacillus alkalilacustris</name>
    <dbReference type="NCBI Taxonomy" id="393763"/>
    <lineage>
        <taxon>Bacteria</taxon>
        <taxon>Bacillati</taxon>
        <taxon>Bacillota</taxon>
        <taxon>Bacilli</taxon>
        <taxon>Bacillales</taxon>
        <taxon>Bacillaceae</taxon>
        <taxon>Anaerobacillus</taxon>
    </lineage>
</organism>
<evidence type="ECO:0000313" key="4">
    <source>
        <dbReference type="Proteomes" id="UP000179524"/>
    </source>
</evidence>
<sequence length="255" mass="29851">MSKRVHEPIISVITPAYNTAKFIRETMDSVIAQTYSSWEMIIVDDCSSDDTVNIVQQYEQKDTRIQLITLQENSGPAVARNTAIRHAKGRYLAFIDSDDQWMPDKLEKQLRFMEDRQIAFSFTEYMNINEDGSETNIINHAPESVTYESLLKNNVIGCLTVMLDTKMVGHVEMVNIRTRQDYVLWLNLSKRGFTPYGLQEVLAKYRIVGNSVSSNKLKVAKQNWKVYREVERLSWMKSAWYFMFYVSYKLKKYMK</sequence>
<comment type="caution">
    <text evidence="3">The sequence shown here is derived from an EMBL/GenBank/DDBJ whole genome shotgun (WGS) entry which is preliminary data.</text>
</comment>
<dbReference type="EMBL" id="MLQR01000036">
    <property type="protein sequence ID" value="OIJ11705.1"/>
    <property type="molecule type" value="Genomic_DNA"/>
</dbReference>
<dbReference type="RefSeq" id="WP_071310384.1">
    <property type="nucleotide sequence ID" value="NZ_MLQR01000036.1"/>
</dbReference>
<dbReference type="PANTHER" id="PTHR22916:SF3">
    <property type="entry name" value="UDP-GLCNAC:BETAGAL BETA-1,3-N-ACETYLGLUCOSAMINYLTRANSFERASE-LIKE PROTEIN 1"/>
    <property type="match status" value="1"/>
</dbReference>